<dbReference type="Proteomes" id="UP000533269">
    <property type="component" value="Unassembled WGS sequence"/>
</dbReference>
<dbReference type="EMBL" id="JACHVY010000001">
    <property type="protein sequence ID" value="MBB2901338.1"/>
    <property type="molecule type" value="Genomic_DNA"/>
</dbReference>
<comment type="caution">
    <text evidence="8">The sequence shown here is derived from an EMBL/GenBank/DDBJ whole genome shotgun (WGS) entry which is preliminary data.</text>
</comment>
<evidence type="ECO:0000256" key="3">
    <source>
        <dbReference type="ARBA" id="ARBA00022475"/>
    </source>
</evidence>
<evidence type="ECO:0000256" key="6">
    <source>
        <dbReference type="ARBA" id="ARBA00023136"/>
    </source>
</evidence>
<comment type="subcellular location">
    <subcellularLocation>
        <location evidence="1">Cell membrane</location>
        <topology evidence="1">Multi-pass membrane protein</topology>
    </subcellularLocation>
</comment>
<evidence type="ECO:0000313" key="9">
    <source>
        <dbReference type="Proteomes" id="UP000533269"/>
    </source>
</evidence>
<dbReference type="Pfam" id="PF01899">
    <property type="entry name" value="MNHE"/>
    <property type="match status" value="1"/>
</dbReference>
<dbReference type="GO" id="GO:0008324">
    <property type="term" value="F:monoatomic cation transmembrane transporter activity"/>
    <property type="evidence" value="ECO:0007669"/>
    <property type="project" value="InterPro"/>
</dbReference>
<evidence type="ECO:0000256" key="7">
    <source>
        <dbReference type="SAM" id="Phobius"/>
    </source>
</evidence>
<dbReference type="NCBIfam" id="NF006521">
    <property type="entry name" value="PRK08965.1-5"/>
    <property type="match status" value="1"/>
</dbReference>
<keyword evidence="4 7" id="KW-0812">Transmembrane</keyword>
<keyword evidence="5 7" id="KW-1133">Transmembrane helix</keyword>
<evidence type="ECO:0000313" key="8">
    <source>
        <dbReference type="EMBL" id="MBB2901338.1"/>
    </source>
</evidence>
<reference evidence="8 9" key="2">
    <citation type="submission" date="2020-08" db="EMBL/GenBank/DDBJ databases">
        <authorList>
            <person name="Partida-Martinez L."/>
            <person name="Huntemann M."/>
            <person name="Clum A."/>
            <person name="Wang J."/>
            <person name="Palaniappan K."/>
            <person name="Ritter S."/>
            <person name="Chen I.-M."/>
            <person name="Stamatis D."/>
            <person name="Reddy T."/>
            <person name="O'Malley R."/>
            <person name="Daum C."/>
            <person name="Shapiro N."/>
            <person name="Ivanova N."/>
            <person name="Kyrpides N."/>
            <person name="Woyke T."/>
        </authorList>
    </citation>
    <scope>NUCLEOTIDE SEQUENCE [LARGE SCALE GENOMIC DNA]</scope>
    <source>
        <strain evidence="8 9">AS2.23</strain>
    </source>
</reference>
<sequence length="200" mass="22012">MSAKVLSLRERVSLPLLVWLVVLWLLLWGDLSWANVISGTLLGLLVTIVLPLPPVRFDVRVRPLRILALLARFVVDLFAASAQVAWLAVRPGRQPRNSVVGVPLHSGSDLFVSMTAQLVSLVPGSVIVEIGAPSAHEGQGSIFIHALGVDDEEGRERIRRQTLLTERRVMRTFATPRVYAEYLERCRADGSDSLCGGESR</sequence>
<keyword evidence="6 7" id="KW-0472">Membrane</keyword>
<evidence type="ECO:0000256" key="4">
    <source>
        <dbReference type="ARBA" id="ARBA00022692"/>
    </source>
</evidence>
<feature type="transmembrane region" description="Helical" evidence="7">
    <location>
        <begin position="33"/>
        <end position="52"/>
    </location>
</feature>
<keyword evidence="3" id="KW-1003">Cell membrane</keyword>
<dbReference type="PANTHER" id="PTHR34584:SF1">
    <property type="entry name" value="NA(+)_H(+) ANTIPORTER SUBUNIT E1"/>
    <property type="match status" value="1"/>
</dbReference>
<dbReference type="PANTHER" id="PTHR34584">
    <property type="entry name" value="NA(+)/H(+) ANTIPORTER SUBUNIT E1"/>
    <property type="match status" value="1"/>
</dbReference>
<organism evidence="8 9">
    <name type="scientific">Kineococcus radiotolerans</name>
    <dbReference type="NCBI Taxonomy" id="131568"/>
    <lineage>
        <taxon>Bacteria</taxon>
        <taxon>Bacillati</taxon>
        <taxon>Actinomycetota</taxon>
        <taxon>Actinomycetes</taxon>
        <taxon>Kineosporiales</taxon>
        <taxon>Kineosporiaceae</taxon>
        <taxon>Kineococcus</taxon>
    </lineage>
</organism>
<evidence type="ECO:0000256" key="5">
    <source>
        <dbReference type="ARBA" id="ARBA00022989"/>
    </source>
</evidence>
<dbReference type="AlphaFoldDB" id="A0A7W4XWW3"/>
<feature type="transmembrane region" description="Helical" evidence="7">
    <location>
        <begin position="64"/>
        <end position="89"/>
    </location>
</feature>
<dbReference type="RefSeq" id="WP_183391290.1">
    <property type="nucleotide sequence ID" value="NZ_JACHVY010000001.1"/>
</dbReference>
<reference evidence="8 9" key="1">
    <citation type="submission" date="2020-08" db="EMBL/GenBank/DDBJ databases">
        <title>The Agave Microbiome: Exploring the role of microbial communities in plant adaptations to desert environments.</title>
        <authorList>
            <person name="Partida-Martinez L.P."/>
        </authorList>
    </citation>
    <scope>NUCLEOTIDE SEQUENCE [LARGE SCALE GENOMIC DNA]</scope>
    <source>
        <strain evidence="8 9">AS2.23</strain>
    </source>
</reference>
<protein>
    <submittedName>
        <fullName evidence="8">Multicomponent Na+:H+ antiporter subunit E</fullName>
    </submittedName>
</protein>
<gene>
    <name evidence="8" type="ORF">FHR75_002126</name>
</gene>
<proteinExistence type="inferred from homology"/>
<comment type="similarity">
    <text evidence="2">Belongs to the CPA3 antiporters (TC 2.A.63) subunit E family.</text>
</comment>
<dbReference type="GO" id="GO:0005886">
    <property type="term" value="C:plasma membrane"/>
    <property type="evidence" value="ECO:0007669"/>
    <property type="project" value="UniProtKB-SubCell"/>
</dbReference>
<accession>A0A7W4XWW3</accession>
<evidence type="ECO:0000256" key="2">
    <source>
        <dbReference type="ARBA" id="ARBA00006228"/>
    </source>
</evidence>
<feature type="transmembrane region" description="Helical" evidence="7">
    <location>
        <begin position="12"/>
        <end position="27"/>
    </location>
</feature>
<name>A0A7W4XWW3_KINRA</name>
<evidence type="ECO:0000256" key="1">
    <source>
        <dbReference type="ARBA" id="ARBA00004651"/>
    </source>
</evidence>
<dbReference type="InterPro" id="IPR002758">
    <property type="entry name" value="Cation_antiport_E"/>
</dbReference>